<dbReference type="OrthoDB" id="5464498at2"/>
<dbReference type="STRING" id="526222.Desal_2018"/>
<dbReference type="eggNOG" id="ENOG502ZCBE">
    <property type="taxonomic scope" value="Bacteria"/>
</dbReference>
<dbReference type="RefSeq" id="WP_015851894.1">
    <property type="nucleotide sequence ID" value="NC_012881.1"/>
</dbReference>
<evidence type="ECO:0008006" key="4">
    <source>
        <dbReference type="Google" id="ProtNLM"/>
    </source>
</evidence>
<proteinExistence type="predicted"/>
<dbReference type="EMBL" id="CP001649">
    <property type="protein sequence ID" value="ACS80078.1"/>
    <property type="molecule type" value="Genomic_DNA"/>
</dbReference>
<dbReference type="InterPro" id="IPR059232">
    <property type="entry name" value="Porin_put"/>
</dbReference>
<dbReference type="Proteomes" id="UP000002601">
    <property type="component" value="Chromosome"/>
</dbReference>
<dbReference type="KEGG" id="dsa:Desal_2018"/>
<dbReference type="HOGENOM" id="CLU_042511_0_0_7"/>
<name>C6BVA3_MARSD</name>
<keyword evidence="1" id="KW-0732">Signal</keyword>
<keyword evidence="3" id="KW-1185">Reference proteome</keyword>
<evidence type="ECO:0000313" key="3">
    <source>
        <dbReference type="Proteomes" id="UP000002601"/>
    </source>
</evidence>
<feature type="signal peptide" evidence="1">
    <location>
        <begin position="1"/>
        <end position="23"/>
    </location>
</feature>
<evidence type="ECO:0000256" key="1">
    <source>
        <dbReference type="SAM" id="SignalP"/>
    </source>
</evidence>
<accession>C6BVA3</accession>
<sequence>MKKLAILAVLTTMVLGFAASSSAVDLDAKGKIQFQMNIIDNQDFLSNEDGGNSDDDLNFWFRARTEFRFVASENLWAVLYTEYKNRIGNGHVNVSTNDDDDGLYVKRAYMQFRYPGTEVLTSAGILSVNLPGAASNNVVLGDADLGAFMVESPITDQIGIAGAFIRNTDRYGVTGDGADNKRDELDIFYAALPITIDGISATPYFAYSIIGDKSVNDAGATFPGFAGPVGSAQTKNANAWWLGTSFSMDMFDPIIFKADVVYGAVDADAKDNDRSGLLCDASLAYTGLDFVQPKLLFAYSTGEDDDTDNGSERLPIISNDWAFGTTYFGGSALTETDFDNVEQIGFWTVGLSLEKISFFENLSHDIHFLYIQGTNDAGLVKNHSANLANITDDGNFLTDEDYAIEIDFNTNYQIYDELAAIVEFGYVDVDLDEDTWQNVSARGGKTDPMLKLAFGLVYSF</sequence>
<evidence type="ECO:0000313" key="2">
    <source>
        <dbReference type="EMBL" id="ACS80078.1"/>
    </source>
</evidence>
<gene>
    <name evidence="2" type="ordered locus">Desal_2018</name>
</gene>
<feature type="chain" id="PRO_5002962702" description="Porin" evidence="1">
    <location>
        <begin position="24"/>
        <end position="460"/>
    </location>
</feature>
<protein>
    <recommendedName>
        <fullName evidence="4">Porin</fullName>
    </recommendedName>
</protein>
<dbReference type="NCBIfam" id="NF033939">
    <property type="entry name" value="DESULF_POR1"/>
    <property type="match status" value="1"/>
</dbReference>
<reference evidence="2 3" key="1">
    <citation type="submission" date="2009-06" db="EMBL/GenBank/DDBJ databases">
        <title>Complete sequence of Desulfovibrio salexigens DSM 2638.</title>
        <authorList>
            <consortium name="US DOE Joint Genome Institute"/>
            <person name="Lucas S."/>
            <person name="Copeland A."/>
            <person name="Lapidus A."/>
            <person name="Glavina del Rio T."/>
            <person name="Tice H."/>
            <person name="Bruce D."/>
            <person name="Goodwin L."/>
            <person name="Pitluck S."/>
            <person name="Munk A.C."/>
            <person name="Brettin T."/>
            <person name="Detter J.C."/>
            <person name="Han C."/>
            <person name="Tapia R."/>
            <person name="Larimer F."/>
            <person name="Land M."/>
            <person name="Hauser L."/>
            <person name="Kyrpides N."/>
            <person name="Anderson I."/>
            <person name="Wall J.D."/>
            <person name="Arkin A.P."/>
            <person name="Dehal P."/>
            <person name="Chivian D."/>
            <person name="Giles B."/>
            <person name="Hazen T.C."/>
        </authorList>
    </citation>
    <scope>NUCLEOTIDE SEQUENCE [LARGE SCALE GENOMIC DNA]</scope>
    <source>
        <strain evidence="3">ATCC 14822 / DSM 2638 / NCIMB 8403 / VKM B-1763</strain>
    </source>
</reference>
<dbReference type="AlphaFoldDB" id="C6BVA3"/>
<organism evidence="2 3">
    <name type="scientific">Maridesulfovibrio salexigens (strain ATCC 14822 / DSM 2638 / NCIMB 8403 / VKM B-1763)</name>
    <name type="common">Desulfovibrio salexigens</name>
    <dbReference type="NCBI Taxonomy" id="526222"/>
    <lineage>
        <taxon>Bacteria</taxon>
        <taxon>Pseudomonadati</taxon>
        <taxon>Thermodesulfobacteriota</taxon>
        <taxon>Desulfovibrionia</taxon>
        <taxon>Desulfovibrionales</taxon>
        <taxon>Desulfovibrionaceae</taxon>
        <taxon>Maridesulfovibrio</taxon>
    </lineage>
</organism>